<proteinExistence type="predicted"/>
<evidence type="ECO:0000313" key="1">
    <source>
        <dbReference type="EMBL" id="CAB3989232.1"/>
    </source>
</evidence>
<sequence length="417" mass="47576">MLNLSSLFFSSNPKNRSVEENWINFKHALSDGINQFIPQKSSRPRFNLPWITLNIKREMRRKDRLHKKAVQTKKSQHWNSFKYQRNHVSKLIKQSHENYLNNIIGSSLTENPKKFWSYVKNSKSESIGIPPLKSNCTVSISDKDKAETLNSYFFSVFTCEQLPSPSMGQSPYEPITDLQISPDGVAKQLSDLNLQKACGPDEIPARVLKEIAQSVSQWLAFIFQQSFDHNAIPTDWSQALVTAVLKNNSKSNPANYRPILLTCICCKIMEHIVLSHMAKHLSANNILIDEQHGFRKNRSCETQLISTIHDWGKSVNLRNQTDVILLEFKKAFDSVPHERLLTKLDYYGIRGNTRTWIKAFITNRSQIVSINGTHSSSKPVISGVPQGSILGPVLFLLYINDISNNIQVYISLLMIVF</sequence>
<dbReference type="Pfam" id="PF00078">
    <property type="entry name" value="RVT_1"/>
    <property type="match status" value="1"/>
</dbReference>
<gene>
    <name evidence="1" type="ORF">PACLA_8A080860</name>
</gene>
<comment type="caution">
    <text evidence="1">The sequence shown here is derived from an EMBL/GenBank/DDBJ whole genome shotgun (WGS) entry which is preliminary data.</text>
</comment>
<dbReference type="Proteomes" id="UP001152795">
    <property type="component" value="Unassembled WGS sequence"/>
</dbReference>
<dbReference type="PANTHER" id="PTHR33395">
    <property type="entry name" value="TRANSCRIPTASE, PUTATIVE-RELATED-RELATED"/>
    <property type="match status" value="1"/>
</dbReference>
<dbReference type="GO" id="GO:0031012">
    <property type="term" value="C:extracellular matrix"/>
    <property type="evidence" value="ECO:0007669"/>
    <property type="project" value="TreeGrafter"/>
</dbReference>
<dbReference type="CDD" id="cd01650">
    <property type="entry name" value="RT_nLTR_like"/>
    <property type="match status" value="1"/>
</dbReference>
<dbReference type="PANTHER" id="PTHR33395:SF22">
    <property type="entry name" value="REVERSE TRANSCRIPTASE DOMAIN-CONTAINING PROTEIN"/>
    <property type="match status" value="1"/>
</dbReference>
<name>A0A7D9DNT9_PARCT</name>
<evidence type="ECO:0000313" key="2">
    <source>
        <dbReference type="Proteomes" id="UP001152795"/>
    </source>
</evidence>
<dbReference type="PROSITE" id="PS50878">
    <property type="entry name" value="RT_POL"/>
    <property type="match status" value="1"/>
</dbReference>
<organism evidence="1 2">
    <name type="scientific">Paramuricea clavata</name>
    <name type="common">Red gorgonian</name>
    <name type="synonym">Violescent sea-whip</name>
    <dbReference type="NCBI Taxonomy" id="317549"/>
    <lineage>
        <taxon>Eukaryota</taxon>
        <taxon>Metazoa</taxon>
        <taxon>Cnidaria</taxon>
        <taxon>Anthozoa</taxon>
        <taxon>Octocorallia</taxon>
        <taxon>Malacalcyonacea</taxon>
        <taxon>Plexauridae</taxon>
        <taxon>Paramuricea</taxon>
    </lineage>
</organism>
<dbReference type="InterPro" id="IPR000477">
    <property type="entry name" value="RT_dom"/>
</dbReference>
<accession>A0A7D9DNT9</accession>
<reference evidence="1" key="1">
    <citation type="submission" date="2020-04" db="EMBL/GenBank/DDBJ databases">
        <authorList>
            <person name="Alioto T."/>
            <person name="Alioto T."/>
            <person name="Gomez Garrido J."/>
        </authorList>
    </citation>
    <scope>NUCLEOTIDE SEQUENCE</scope>
    <source>
        <strain evidence="1">A484AB</strain>
    </source>
</reference>
<dbReference type="OrthoDB" id="5985347at2759"/>
<dbReference type="AlphaFoldDB" id="A0A7D9DNT9"/>
<dbReference type="EMBL" id="CACRXK020001448">
    <property type="protein sequence ID" value="CAB3989232.1"/>
    <property type="molecule type" value="Genomic_DNA"/>
</dbReference>
<keyword evidence="2" id="KW-1185">Reference proteome</keyword>
<protein>
    <submittedName>
        <fullName evidence="1">Uncharacterized protein</fullName>
    </submittedName>
</protein>